<evidence type="ECO:0000313" key="2">
    <source>
        <dbReference type="Proteomes" id="UP001458880"/>
    </source>
</evidence>
<evidence type="ECO:0008006" key="3">
    <source>
        <dbReference type="Google" id="ProtNLM"/>
    </source>
</evidence>
<feature type="non-terminal residue" evidence="1">
    <location>
        <position position="1"/>
    </location>
</feature>
<dbReference type="AlphaFoldDB" id="A0AAW1H3A3"/>
<proteinExistence type="predicted"/>
<dbReference type="InterPro" id="IPR035914">
    <property type="entry name" value="Sperma_CUB_dom_sf"/>
</dbReference>
<accession>A0AAW1H3A3</accession>
<dbReference type="EMBL" id="JASPKY010001987">
    <property type="protein sequence ID" value="KAK9670919.1"/>
    <property type="molecule type" value="Genomic_DNA"/>
</dbReference>
<dbReference type="Proteomes" id="UP001458880">
    <property type="component" value="Unassembled WGS sequence"/>
</dbReference>
<gene>
    <name evidence="1" type="ORF">QE152_g41111</name>
</gene>
<dbReference type="SUPFAM" id="SSF49854">
    <property type="entry name" value="Spermadhesin, CUB domain"/>
    <property type="match status" value="1"/>
</dbReference>
<organism evidence="1 2">
    <name type="scientific">Popillia japonica</name>
    <name type="common">Japanese beetle</name>
    <dbReference type="NCBI Taxonomy" id="7064"/>
    <lineage>
        <taxon>Eukaryota</taxon>
        <taxon>Metazoa</taxon>
        <taxon>Ecdysozoa</taxon>
        <taxon>Arthropoda</taxon>
        <taxon>Hexapoda</taxon>
        <taxon>Insecta</taxon>
        <taxon>Pterygota</taxon>
        <taxon>Neoptera</taxon>
        <taxon>Endopterygota</taxon>
        <taxon>Coleoptera</taxon>
        <taxon>Polyphaga</taxon>
        <taxon>Scarabaeiformia</taxon>
        <taxon>Scarabaeidae</taxon>
        <taxon>Rutelinae</taxon>
        <taxon>Popillia</taxon>
    </lineage>
</organism>
<evidence type="ECO:0000313" key="1">
    <source>
        <dbReference type="EMBL" id="KAK9670919.1"/>
    </source>
</evidence>
<comment type="caution">
    <text evidence="1">The sequence shown here is derived from an EMBL/GenBank/DDBJ whole genome shotgun (WGS) entry which is preliminary data.</text>
</comment>
<name>A0AAW1H3A3_POPJA</name>
<keyword evidence="2" id="KW-1185">Reference proteome</keyword>
<protein>
    <recommendedName>
        <fullName evidence="3">CUB domain-containing protein</fullName>
    </recommendedName>
</protein>
<sequence length="387" mass="43795">LLNCSFFNITDGCAQNSSTNSGHCECDYIWIYESPYENVSGERYCGTFFESKNDSLTYKSKTRSATIRFVYTKPHYQAFVLKYFSERNRHFINSFPEKRGEDITEQYLTSPFFPKSYPKDLSVEYVLNCRTTEFCKIKLIFTDFQVSRSSLIEFFDWNGQRIFVTTGSLFRPPILISSGPSMIGYLLGNITYLSNLKIKEHIVAINEGIYVSLTGAFDSNSKLEIVYAAFSYKDCAVGSDFLLLAITWGDIGTSSLSPIESSTNVLPVTNASTAIEFPPITDNLTSSTNSLDANCNDLDVSNTDDHAPDTNLNETCSKWLGKARKFEFNPIDLSRNDRLGFFSYFRKTNWHHCLSDSELSSVMSFSEDGSSNKYARITRSISTEKIS</sequence>
<dbReference type="Gene3D" id="2.60.120.290">
    <property type="entry name" value="Spermadhesin, CUB domain"/>
    <property type="match status" value="1"/>
</dbReference>
<reference evidence="1 2" key="1">
    <citation type="journal article" date="2024" name="BMC Genomics">
        <title>De novo assembly and annotation of Popillia japonica's genome with initial clues to its potential as an invasive pest.</title>
        <authorList>
            <person name="Cucini C."/>
            <person name="Boschi S."/>
            <person name="Funari R."/>
            <person name="Cardaioli E."/>
            <person name="Iannotti N."/>
            <person name="Marturano G."/>
            <person name="Paoli F."/>
            <person name="Bruttini M."/>
            <person name="Carapelli A."/>
            <person name="Frati F."/>
            <person name="Nardi F."/>
        </authorList>
    </citation>
    <scope>NUCLEOTIDE SEQUENCE [LARGE SCALE GENOMIC DNA]</scope>
    <source>
        <strain evidence="1">DMR45628</strain>
    </source>
</reference>